<sequence length="508" mass="57925">MTTKNWNPNDPDIAQQEHVIRIPAGRTEGGILWKPQPRQLAFQARREYEALYGGAAGGGKSDALLCEALRQIAIPHYRALILRKTRPELSELIDRSRVLYGALSPQAVYRASAQCWEFPSGAKIFFGSMHRPQDRFRYQGLRYDYIAFDELTHFTYEEYAYLFSRNRPSGPGTRVYIRAATNPGGVGHAWVKSRFITPAPPLTPICETVTVNGPDGPRRFTRSRVFVPSTVFDNEILLRQDPQYLASLSMLPGAERDALLYGSWDSFSGQVFREWRNDPAHYADRRWTHVIDPFRIPPHWRIWRGFDFGYAKPFAVGWFAADPDGRIYHIREYYGCTGTPNTGVKCNPAQIAEQIREIEETDPNLRGRKILGIADPSIFDESRGESVAAMMARSPHFITFRPADNTRIAGKMQMHYRLAFDSEGFPMFQVFAACRNFIRTVPALTYSASNVEDVDTDGEDHIYDMVRYVLMERPMSPAAPQKQALLPDDPLDLRVRPAMRGRSIRISC</sequence>
<accession>A0A926D9V2</accession>
<evidence type="ECO:0000313" key="2">
    <source>
        <dbReference type="Proteomes" id="UP000651482"/>
    </source>
</evidence>
<proteinExistence type="predicted"/>
<organism evidence="1 2">
    <name type="scientific">Yeguia hominis</name>
    <dbReference type="NCBI Taxonomy" id="2763662"/>
    <lineage>
        <taxon>Bacteria</taxon>
        <taxon>Bacillati</taxon>
        <taxon>Bacillota</taxon>
        <taxon>Clostridia</taxon>
        <taxon>Eubacteriales</taxon>
        <taxon>Yeguiaceae</taxon>
        <taxon>Yeguia</taxon>
    </lineage>
</organism>
<dbReference type="Gene3D" id="3.30.420.280">
    <property type="match status" value="1"/>
</dbReference>
<dbReference type="Proteomes" id="UP000651482">
    <property type="component" value="Unassembled WGS sequence"/>
</dbReference>
<evidence type="ECO:0000313" key="1">
    <source>
        <dbReference type="EMBL" id="MBC8533459.1"/>
    </source>
</evidence>
<comment type="caution">
    <text evidence="1">The sequence shown here is derived from an EMBL/GenBank/DDBJ whole genome shotgun (WGS) entry which is preliminary data.</text>
</comment>
<name>A0A926D9V2_9FIRM</name>
<dbReference type="AlphaFoldDB" id="A0A926D9V2"/>
<dbReference type="EMBL" id="JACRSN010000006">
    <property type="protein sequence ID" value="MBC8533459.1"/>
    <property type="molecule type" value="Genomic_DNA"/>
</dbReference>
<protein>
    <submittedName>
        <fullName evidence="1">Terminase-like family protein</fullName>
    </submittedName>
</protein>
<reference evidence="1" key="1">
    <citation type="submission" date="2020-08" db="EMBL/GenBank/DDBJ databases">
        <title>Genome public.</title>
        <authorList>
            <person name="Liu C."/>
            <person name="Sun Q."/>
        </authorList>
    </citation>
    <scope>NUCLEOTIDE SEQUENCE</scope>
    <source>
        <strain evidence="1">NSJ-40</strain>
    </source>
</reference>
<dbReference type="Pfam" id="PF03237">
    <property type="entry name" value="Terminase_6N"/>
    <property type="match status" value="1"/>
</dbReference>
<dbReference type="InterPro" id="IPR027417">
    <property type="entry name" value="P-loop_NTPase"/>
</dbReference>
<gene>
    <name evidence="1" type="ORF">IAG03_05460</name>
</gene>
<dbReference type="Gene3D" id="3.40.50.300">
    <property type="entry name" value="P-loop containing nucleotide triphosphate hydrolases"/>
    <property type="match status" value="1"/>
</dbReference>
<keyword evidence="2" id="KW-1185">Reference proteome</keyword>